<proteinExistence type="predicted"/>
<organism evidence="1 2">
    <name type="scientific">Elysia marginata</name>
    <dbReference type="NCBI Taxonomy" id="1093978"/>
    <lineage>
        <taxon>Eukaryota</taxon>
        <taxon>Metazoa</taxon>
        <taxon>Spiralia</taxon>
        <taxon>Lophotrochozoa</taxon>
        <taxon>Mollusca</taxon>
        <taxon>Gastropoda</taxon>
        <taxon>Heterobranchia</taxon>
        <taxon>Euthyneura</taxon>
        <taxon>Panpulmonata</taxon>
        <taxon>Sacoglossa</taxon>
        <taxon>Placobranchoidea</taxon>
        <taxon>Plakobranchidae</taxon>
        <taxon>Elysia</taxon>
    </lineage>
</organism>
<comment type="caution">
    <text evidence="1">The sequence shown here is derived from an EMBL/GenBank/DDBJ whole genome shotgun (WGS) entry which is preliminary data.</text>
</comment>
<evidence type="ECO:0000313" key="2">
    <source>
        <dbReference type="Proteomes" id="UP000762676"/>
    </source>
</evidence>
<name>A0AAV4EFK8_9GAST</name>
<evidence type="ECO:0000313" key="1">
    <source>
        <dbReference type="EMBL" id="GFR59283.1"/>
    </source>
</evidence>
<sequence length="124" mass="13795">MKSDQILLKYLLRAGKQPLSRGWSQWLVCGGKARMCMFCCPAIKLISYTVPHGCGVGLKIKICGGMKIFVSHSTLRLSSIQAFVCHVQTLRRGIACIEAVQQFKVSLPPERPKSKCQFSPHICD</sequence>
<dbReference type="Proteomes" id="UP000762676">
    <property type="component" value="Unassembled WGS sequence"/>
</dbReference>
<gene>
    <name evidence="1" type="ORF">ElyMa_000051500</name>
</gene>
<dbReference type="EMBL" id="BMAT01000080">
    <property type="protein sequence ID" value="GFR59283.1"/>
    <property type="molecule type" value="Genomic_DNA"/>
</dbReference>
<accession>A0AAV4EFK8</accession>
<reference evidence="1 2" key="1">
    <citation type="journal article" date="2021" name="Elife">
        <title>Chloroplast acquisition without the gene transfer in kleptoplastic sea slugs, Plakobranchus ocellatus.</title>
        <authorList>
            <person name="Maeda T."/>
            <person name="Takahashi S."/>
            <person name="Yoshida T."/>
            <person name="Shimamura S."/>
            <person name="Takaki Y."/>
            <person name="Nagai Y."/>
            <person name="Toyoda A."/>
            <person name="Suzuki Y."/>
            <person name="Arimoto A."/>
            <person name="Ishii H."/>
            <person name="Satoh N."/>
            <person name="Nishiyama T."/>
            <person name="Hasebe M."/>
            <person name="Maruyama T."/>
            <person name="Minagawa J."/>
            <person name="Obokata J."/>
            <person name="Shigenobu S."/>
        </authorList>
    </citation>
    <scope>NUCLEOTIDE SEQUENCE [LARGE SCALE GENOMIC DNA]</scope>
</reference>
<dbReference type="AlphaFoldDB" id="A0AAV4EFK8"/>
<keyword evidence="2" id="KW-1185">Reference proteome</keyword>
<protein>
    <submittedName>
        <fullName evidence="1">Uncharacterized protein</fullName>
    </submittedName>
</protein>